<dbReference type="PANTHER" id="PTHR43268:SF3">
    <property type="entry name" value="RHODANESE-LIKE DOMAIN-CONTAINING PROTEIN 7-RELATED"/>
    <property type="match status" value="1"/>
</dbReference>
<dbReference type="Gene3D" id="3.30.70.100">
    <property type="match status" value="1"/>
</dbReference>
<proteinExistence type="inferred from homology"/>
<evidence type="ECO:0000313" key="2">
    <source>
        <dbReference type="EMBL" id="CCA14473.1"/>
    </source>
</evidence>
<dbReference type="PROSITE" id="PS50206">
    <property type="entry name" value="RHODANESE_3"/>
    <property type="match status" value="1"/>
</dbReference>
<protein>
    <submittedName>
        <fullName evidence="2">Uncharacterized protein AlNc14C4G544</fullName>
    </submittedName>
</protein>
<dbReference type="Pfam" id="PF00581">
    <property type="entry name" value="Rhodanese"/>
    <property type="match status" value="1"/>
</dbReference>
<dbReference type="InterPro" id="IPR036873">
    <property type="entry name" value="Rhodanese-like_dom_sf"/>
</dbReference>
<organism evidence="2">
    <name type="scientific">Albugo laibachii Nc14</name>
    <dbReference type="NCBI Taxonomy" id="890382"/>
    <lineage>
        <taxon>Eukaryota</taxon>
        <taxon>Sar</taxon>
        <taxon>Stramenopiles</taxon>
        <taxon>Oomycota</taxon>
        <taxon>Peronosporomycetes</taxon>
        <taxon>Albuginales</taxon>
        <taxon>Albuginaceae</taxon>
        <taxon>Albugo</taxon>
    </lineage>
</organism>
<dbReference type="EMBL" id="FR824049">
    <property type="protein sequence ID" value="CCA14473.1"/>
    <property type="molecule type" value="Genomic_DNA"/>
</dbReference>
<reference evidence="2" key="2">
    <citation type="submission" date="2011-02" db="EMBL/GenBank/DDBJ databases">
        <authorList>
            <person name="MacLean D."/>
        </authorList>
    </citation>
    <scope>NUCLEOTIDE SEQUENCE</scope>
</reference>
<accession>F0W0A2</accession>
<feature type="domain" description="Rhodanese" evidence="1">
    <location>
        <begin position="137"/>
        <end position="232"/>
    </location>
</feature>
<name>F0W0A2_9STRA</name>
<dbReference type="PANTHER" id="PTHR43268">
    <property type="entry name" value="THIOSULFATE SULFURTRANSFERASE/RHODANESE-LIKE DOMAIN-CONTAINING PROTEIN 2"/>
    <property type="match status" value="1"/>
</dbReference>
<dbReference type="HOGENOM" id="CLU_038878_0_1_1"/>
<dbReference type="AlphaFoldDB" id="F0W0A2"/>
<dbReference type="InterPro" id="IPR001763">
    <property type="entry name" value="Rhodanese-like_dom"/>
</dbReference>
<dbReference type="InterPro" id="IPR020936">
    <property type="entry name" value="TrhO"/>
</dbReference>
<dbReference type="Gene3D" id="3.40.250.10">
    <property type="entry name" value="Rhodanese-like domain"/>
    <property type="match status" value="1"/>
</dbReference>
<dbReference type="Pfam" id="PF17773">
    <property type="entry name" value="UPF0176_N"/>
    <property type="match status" value="1"/>
</dbReference>
<dbReference type="SMART" id="SM00450">
    <property type="entry name" value="RHOD"/>
    <property type="match status" value="1"/>
</dbReference>
<gene>
    <name evidence="2" type="primary">AlNc14C4G544</name>
    <name evidence="2" type="ORF">ALNC14_006160</name>
</gene>
<dbReference type="CDD" id="cd01518">
    <property type="entry name" value="RHOD_YceA"/>
    <property type="match status" value="1"/>
</dbReference>
<dbReference type="HAMAP" id="MF_00469">
    <property type="entry name" value="TrhO"/>
    <property type="match status" value="1"/>
</dbReference>
<evidence type="ECO:0000259" key="1">
    <source>
        <dbReference type="PROSITE" id="PS50206"/>
    </source>
</evidence>
<dbReference type="SUPFAM" id="SSF52821">
    <property type="entry name" value="Rhodanese/Cell cycle control phosphatase"/>
    <property type="match status" value="1"/>
</dbReference>
<dbReference type="InterPro" id="IPR040503">
    <property type="entry name" value="TRHO_N"/>
</dbReference>
<sequence length="293" mass="33383">MTLASDLIINSSAYGFCSFDDQSLAKYREELYELAKQLNSASCRICGSILLSREGVNIRLSGVREAVSLLQERLRSLHPKLQSMEFKESTSQRLTLPRFLVKIKNEVIAMGVPELDTVMEYNATHLDPQEFKNWMDHKKDMIVFDTRNDYEVRLGSFHDAVDLNIKSFRSFPASAKIWLKSVPKEKPIVMYCTGGVRCEKASCVLLKEGFTKVYQLDGGILKYFEKVGASHFDGNCYVFDDRVAIGPDLVESDVTNCYNCRSPLTKADRATTEYEFEKHCPYCIKGKSDFRHA</sequence>
<reference evidence="2" key="1">
    <citation type="journal article" date="2011" name="PLoS Biol.">
        <title>Gene gain and loss during evolution of obligate parasitism in the white rust pathogen of Arabidopsis thaliana.</title>
        <authorList>
            <person name="Kemen E."/>
            <person name="Gardiner A."/>
            <person name="Schultz-Larsen T."/>
            <person name="Kemen A.C."/>
            <person name="Balmuth A.L."/>
            <person name="Robert-Seilaniantz A."/>
            <person name="Bailey K."/>
            <person name="Holub E."/>
            <person name="Studholme D.J."/>
            <person name="Maclean D."/>
            <person name="Jones J.D."/>
        </authorList>
    </citation>
    <scope>NUCLEOTIDE SEQUENCE</scope>
</reference>